<organism evidence="2">
    <name type="scientific">bioreactor metagenome</name>
    <dbReference type="NCBI Taxonomy" id="1076179"/>
    <lineage>
        <taxon>unclassified sequences</taxon>
        <taxon>metagenomes</taxon>
        <taxon>ecological metagenomes</taxon>
    </lineage>
</organism>
<sequence length="319" mass="35745">MFPANLSNIFIKHRICSQNFAWFPGFALSGGPVSDRTAMLPLMYSRHVFYNLLFLTLPRKIETMNPSDWQSRTRLLLGEEKLNKLHASNVLVAGLGGVGAYAAEQLVRAGIGRITIVDGDRVHHTNRNRQLPALISTHHMPKTMVMAQRLTDINPEVRLTTIQEYIKDERMIEILEQGYDYVIDAIDTLSPKVYLIYHTLRLGMPLVSSMGAGGKFDPMQVRISDISATNNCKLAYYMRKRLHKLGIWEGFKAVWSPEEVSRNAVELSEGEINKKSTVGTISYMPAIFGCFCAAAVIQDITKFPSDEPTQPSGQILTGI</sequence>
<dbReference type="PANTHER" id="PTHR43267:SF1">
    <property type="entry name" value="TRNA THREONYLCARBAMOYLADENOSINE DEHYDRATASE"/>
    <property type="match status" value="1"/>
</dbReference>
<dbReference type="AlphaFoldDB" id="A0A644U382"/>
<dbReference type="InterPro" id="IPR000594">
    <property type="entry name" value="ThiF_NAD_FAD-bd"/>
</dbReference>
<dbReference type="GO" id="GO:0008641">
    <property type="term" value="F:ubiquitin-like modifier activating enzyme activity"/>
    <property type="evidence" value="ECO:0007669"/>
    <property type="project" value="InterPro"/>
</dbReference>
<dbReference type="InterPro" id="IPR035985">
    <property type="entry name" value="Ubiquitin-activating_enz"/>
</dbReference>
<evidence type="ECO:0000259" key="1">
    <source>
        <dbReference type="Pfam" id="PF00899"/>
    </source>
</evidence>
<accession>A0A644U382</accession>
<proteinExistence type="predicted"/>
<dbReference type="GO" id="GO:0061504">
    <property type="term" value="P:cyclic threonylcarbamoyladenosine biosynthetic process"/>
    <property type="evidence" value="ECO:0007669"/>
    <property type="project" value="TreeGrafter"/>
</dbReference>
<reference evidence="2" key="1">
    <citation type="submission" date="2019-08" db="EMBL/GenBank/DDBJ databases">
        <authorList>
            <person name="Kucharzyk K."/>
            <person name="Murdoch R.W."/>
            <person name="Higgins S."/>
            <person name="Loffler F."/>
        </authorList>
    </citation>
    <scope>NUCLEOTIDE SEQUENCE</scope>
</reference>
<dbReference type="Gene3D" id="3.40.50.720">
    <property type="entry name" value="NAD(P)-binding Rossmann-like Domain"/>
    <property type="match status" value="1"/>
</dbReference>
<gene>
    <name evidence="2" type="ORF">SDC9_19229</name>
</gene>
<dbReference type="InterPro" id="IPR045886">
    <property type="entry name" value="ThiF/MoeB/HesA"/>
</dbReference>
<feature type="domain" description="THIF-type NAD/FAD binding fold" evidence="1">
    <location>
        <begin position="75"/>
        <end position="306"/>
    </location>
</feature>
<protein>
    <recommendedName>
        <fullName evidence="1">THIF-type NAD/FAD binding fold domain-containing protein</fullName>
    </recommendedName>
</protein>
<dbReference type="CDD" id="cd00755">
    <property type="entry name" value="YgdL_like"/>
    <property type="match status" value="1"/>
</dbReference>
<dbReference type="EMBL" id="VSSQ01000073">
    <property type="protein sequence ID" value="MPL73429.1"/>
    <property type="molecule type" value="Genomic_DNA"/>
</dbReference>
<dbReference type="GO" id="GO:0061503">
    <property type="term" value="F:tRNA threonylcarbamoyladenosine dehydratase"/>
    <property type="evidence" value="ECO:0007669"/>
    <property type="project" value="TreeGrafter"/>
</dbReference>
<evidence type="ECO:0000313" key="2">
    <source>
        <dbReference type="EMBL" id="MPL73429.1"/>
    </source>
</evidence>
<comment type="caution">
    <text evidence="2">The sequence shown here is derived from an EMBL/GenBank/DDBJ whole genome shotgun (WGS) entry which is preliminary data.</text>
</comment>
<dbReference type="Pfam" id="PF00899">
    <property type="entry name" value="ThiF"/>
    <property type="match status" value="1"/>
</dbReference>
<name>A0A644U382_9ZZZZ</name>
<dbReference type="SUPFAM" id="SSF69572">
    <property type="entry name" value="Activating enzymes of the ubiquitin-like proteins"/>
    <property type="match status" value="1"/>
</dbReference>
<dbReference type="PANTHER" id="PTHR43267">
    <property type="entry name" value="TRNA THREONYLCARBAMOYLADENOSINE DEHYDRATASE"/>
    <property type="match status" value="1"/>
</dbReference>